<name>A0A934VU04_9BACT</name>
<accession>A0A934VU04</accession>
<protein>
    <submittedName>
        <fullName evidence="2">Uncharacterized protein</fullName>
    </submittedName>
</protein>
<sequence>MEAKPEAAAHGLDVMKEDEKENPFWKPFLLWIVLFALAQITCAAIAKTLIENQTLKISDQADPFRLSLAISTICLLVFSFVGILAGKKKPYIVASSLVTCGTSMNPFGTAISYLLVFGLAKLIQWAFMKIKLLVGYYKPM</sequence>
<feature type="transmembrane region" description="Helical" evidence="1">
    <location>
        <begin position="66"/>
        <end position="86"/>
    </location>
</feature>
<feature type="transmembrane region" description="Helical" evidence="1">
    <location>
        <begin position="28"/>
        <end position="46"/>
    </location>
</feature>
<dbReference type="EMBL" id="JAENIL010000104">
    <property type="protein sequence ID" value="MBK1880610.1"/>
    <property type="molecule type" value="Genomic_DNA"/>
</dbReference>
<proteinExistence type="predicted"/>
<keyword evidence="3" id="KW-1185">Reference proteome</keyword>
<evidence type="ECO:0000313" key="2">
    <source>
        <dbReference type="EMBL" id="MBK1880610.1"/>
    </source>
</evidence>
<dbReference type="RefSeq" id="WP_200359761.1">
    <property type="nucleotide sequence ID" value="NZ_JAENIL010000104.1"/>
</dbReference>
<feature type="transmembrane region" description="Helical" evidence="1">
    <location>
        <begin position="106"/>
        <end position="128"/>
    </location>
</feature>
<evidence type="ECO:0000256" key="1">
    <source>
        <dbReference type="SAM" id="Phobius"/>
    </source>
</evidence>
<keyword evidence="1" id="KW-0812">Transmembrane</keyword>
<keyword evidence="1" id="KW-1133">Transmembrane helix</keyword>
<comment type="caution">
    <text evidence="2">The sequence shown here is derived from an EMBL/GenBank/DDBJ whole genome shotgun (WGS) entry which is preliminary data.</text>
</comment>
<keyword evidence="1" id="KW-0472">Membrane</keyword>
<reference evidence="2" key="1">
    <citation type="submission" date="2021-01" db="EMBL/GenBank/DDBJ databases">
        <title>Modified the classification status of verrucomicrobia.</title>
        <authorList>
            <person name="Feng X."/>
        </authorList>
    </citation>
    <scope>NUCLEOTIDE SEQUENCE</scope>
    <source>
        <strain evidence="2">KCTC 13126</strain>
    </source>
</reference>
<dbReference type="AlphaFoldDB" id="A0A934VU04"/>
<dbReference type="Proteomes" id="UP000617628">
    <property type="component" value="Unassembled WGS sequence"/>
</dbReference>
<organism evidence="2 3">
    <name type="scientific">Pelagicoccus mobilis</name>
    <dbReference type="NCBI Taxonomy" id="415221"/>
    <lineage>
        <taxon>Bacteria</taxon>
        <taxon>Pseudomonadati</taxon>
        <taxon>Verrucomicrobiota</taxon>
        <taxon>Opitutia</taxon>
        <taxon>Puniceicoccales</taxon>
        <taxon>Pelagicoccaceae</taxon>
        <taxon>Pelagicoccus</taxon>
    </lineage>
</organism>
<gene>
    <name evidence="2" type="ORF">JIN87_27235</name>
</gene>
<evidence type="ECO:0000313" key="3">
    <source>
        <dbReference type="Proteomes" id="UP000617628"/>
    </source>
</evidence>